<dbReference type="GO" id="GO:0015288">
    <property type="term" value="F:porin activity"/>
    <property type="evidence" value="ECO:0007669"/>
    <property type="project" value="TreeGrafter"/>
</dbReference>
<gene>
    <name evidence="9" type="ORF">CYPRO_1210</name>
</gene>
<evidence type="ECO:0000256" key="1">
    <source>
        <dbReference type="ARBA" id="ARBA00004442"/>
    </source>
</evidence>
<dbReference type="GO" id="GO:0009279">
    <property type="term" value="C:cell outer membrane"/>
    <property type="evidence" value="ECO:0007669"/>
    <property type="project" value="UniProtKB-SubCell"/>
</dbReference>
<evidence type="ECO:0000256" key="7">
    <source>
        <dbReference type="ARBA" id="ARBA00023237"/>
    </source>
</evidence>
<dbReference type="Proteomes" id="UP000254808">
    <property type="component" value="Chromosome"/>
</dbReference>
<reference evidence="9 10" key="1">
    <citation type="submission" date="2018-03" db="EMBL/GenBank/DDBJ databases">
        <title>Phenotypic and genomic properties of Cyclonatronum proteinivorum gen. nov., sp. nov., a haloalkaliphilic bacteroidete from soda lakes possessing Na+-translocating rhodopsin.</title>
        <authorList>
            <person name="Toshchakov S.V."/>
            <person name="Korzhenkov A."/>
            <person name="Samarov N.I."/>
            <person name="Kublanov I.V."/>
            <person name="Muntyan M.S."/>
            <person name="Sorokin D.Y."/>
        </authorList>
    </citation>
    <scope>NUCLEOTIDE SEQUENCE [LARGE SCALE GENOMIC DNA]</scope>
    <source>
        <strain evidence="9 10">Omega</strain>
    </source>
</reference>
<sequence>MRHVFLFPFSSAILYLSVICLSVVVLPQGKANGQDLNVAASDTVSVSLSEFLSIAAEHSNELRARKQSVELARNRNQEARNSRIVPNFTLTTAHGLIPGVRSRDGADFPSSQLYLDPSLRNDWEDWAFFNQFEITALQPVYTWGAIRNAIKASQAGINVSLFEYQAQEQEVKLQLFQLWQGKLLAMELERLTVEAERTIELAERELIKLLDEGSDEIDDADFYQFEIFKFEFQAQQEEVRRNIAFLERAWAIALGSRETGIVYVPEDRFLDPIDKELDTLDSYVMQAMQARPEVLQIESVRDAAGFGLEAQRAQRFPALFLGATYRYAYAPNRPRQRNPFISNPANTESLTVGLGLRQNLNFFQLQNRTERSQLQFRQASYALDAVRDGIELDVSDKYKDVRVASKRLSTIEGALDVSRNWLRQEQLDYDIGFGDIPNLIDAFTKNLELEAQQKQYIHDFNVRLARLLNAGGFRLDQIFTN</sequence>
<dbReference type="PANTHER" id="PTHR30026">
    <property type="entry name" value="OUTER MEMBRANE PROTEIN TOLC"/>
    <property type="match status" value="1"/>
</dbReference>
<dbReference type="InterPro" id="IPR003423">
    <property type="entry name" value="OMP_efflux"/>
</dbReference>
<dbReference type="KEGG" id="cprv:CYPRO_1210"/>
<comment type="similarity">
    <text evidence="2">Belongs to the outer membrane factor (OMF) (TC 1.B.17) family.</text>
</comment>
<evidence type="ECO:0000256" key="8">
    <source>
        <dbReference type="SAM" id="Coils"/>
    </source>
</evidence>
<dbReference type="RefSeq" id="WP_114983751.1">
    <property type="nucleotide sequence ID" value="NZ_CP027806.1"/>
</dbReference>
<evidence type="ECO:0000313" key="9">
    <source>
        <dbReference type="EMBL" id="AXJ00473.1"/>
    </source>
</evidence>
<dbReference type="EMBL" id="CP027806">
    <property type="protein sequence ID" value="AXJ00473.1"/>
    <property type="molecule type" value="Genomic_DNA"/>
</dbReference>
<dbReference type="SUPFAM" id="SSF56954">
    <property type="entry name" value="Outer membrane efflux proteins (OEP)"/>
    <property type="match status" value="1"/>
</dbReference>
<dbReference type="OrthoDB" id="1522506at2"/>
<keyword evidence="8" id="KW-0175">Coiled coil</keyword>
<evidence type="ECO:0000256" key="6">
    <source>
        <dbReference type="ARBA" id="ARBA00023136"/>
    </source>
</evidence>
<evidence type="ECO:0000256" key="2">
    <source>
        <dbReference type="ARBA" id="ARBA00007613"/>
    </source>
</evidence>
<keyword evidence="10" id="KW-1185">Reference proteome</keyword>
<accession>A0A345UJ21</accession>
<evidence type="ECO:0000256" key="5">
    <source>
        <dbReference type="ARBA" id="ARBA00022692"/>
    </source>
</evidence>
<dbReference type="Gene3D" id="1.20.1600.10">
    <property type="entry name" value="Outer membrane efflux proteins (OEP)"/>
    <property type="match status" value="1"/>
</dbReference>
<protein>
    <submittedName>
        <fullName evidence="9">Outer membrane protein TolC</fullName>
    </submittedName>
</protein>
<dbReference type="GO" id="GO:0015562">
    <property type="term" value="F:efflux transmembrane transporter activity"/>
    <property type="evidence" value="ECO:0007669"/>
    <property type="project" value="InterPro"/>
</dbReference>
<dbReference type="AlphaFoldDB" id="A0A345UJ21"/>
<keyword evidence="3" id="KW-0813">Transport</keyword>
<comment type="subcellular location">
    <subcellularLocation>
        <location evidence="1">Cell outer membrane</location>
    </subcellularLocation>
</comment>
<keyword evidence="6" id="KW-0472">Membrane</keyword>
<keyword evidence="7" id="KW-0998">Cell outer membrane</keyword>
<dbReference type="GO" id="GO:1990281">
    <property type="term" value="C:efflux pump complex"/>
    <property type="evidence" value="ECO:0007669"/>
    <property type="project" value="TreeGrafter"/>
</dbReference>
<evidence type="ECO:0000313" key="10">
    <source>
        <dbReference type="Proteomes" id="UP000254808"/>
    </source>
</evidence>
<dbReference type="InterPro" id="IPR051906">
    <property type="entry name" value="TolC-like"/>
</dbReference>
<evidence type="ECO:0000256" key="4">
    <source>
        <dbReference type="ARBA" id="ARBA00022452"/>
    </source>
</evidence>
<name>A0A345UJ21_9BACT</name>
<keyword evidence="5" id="KW-0812">Transmembrane</keyword>
<evidence type="ECO:0000256" key="3">
    <source>
        <dbReference type="ARBA" id="ARBA00022448"/>
    </source>
</evidence>
<organism evidence="9 10">
    <name type="scientific">Cyclonatronum proteinivorum</name>
    <dbReference type="NCBI Taxonomy" id="1457365"/>
    <lineage>
        <taxon>Bacteria</taxon>
        <taxon>Pseudomonadati</taxon>
        <taxon>Balneolota</taxon>
        <taxon>Balneolia</taxon>
        <taxon>Balneolales</taxon>
        <taxon>Cyclonatronaceae</taxon>
        <taxon>Cyclonatronum</taxon>
    </lineage>
</organism>
<proteinExistence type="inferred from homology"/>
<dbReference type="Pfam" id="PF02321">
    <property type="entry name" value="OEP"/>
    <property type="match status" value="1"/>
</dbReference>
<keyword evidence="4" id="KW-1134">Transmembrane beta strand</keyword>
<feature type="coiled-coil region" evidence="8">
    <location>
        <begin position="185"/>
        <end position="212"/>
    </location>
</feature>
<dbReference type="PANTHER" id="PTHR30026:SF13">
    <property type="entry name" value="MEMBRANE EFFLUX PROTEIN, PUTATIVE-RELATED"/>
    <property type="match status" value="1"/>
</dbReference>